<gene>
    <name evidence="1" type="ORF">EGYM00392_LOCUS17707</name>
    <name evidence="2" type="ORF">EGYM00392_LOCUS17708</name>
</gene>
<protein>
    <submittedName>
        <fullName evidence="2">Uncharacterized protein</fullName>
    </submittedName>
</protein>
<name>A0A6U7YAC7_9EUGL</name>
<sequence>MQPAMQTMSRAAMQAVQPPTAFSSGLMGVGATSASPDVQMQYATYVKEALRGNNDLKLMWHQHCRLYAEGSRDPARHTAESLQMFINQAMAAAAQAQAQAFGLPDAKRARTQTIVVDAMAPGEDPEARRNLITQIKELQRQSSEWKSAWGTYCDMSAAGTRDPTAHASHVLQQFLDQAAQAGFVPQMPPVMPFIPVLAPAIDVANPEHERYVRMVKDGQGKSEVWKTAWAEYCMRTANGSKDPKRHDLQSLQIFCDSNASLLDGLTAAIAATAAATAEVPKAAAPLAAPSVAPVTADATVVAAPPAPMPAATAPTPVAAAASPAV</sequence>
<dbReference type="EMBL" id="HBGA01048153">
    <property type="protein sequence ID" value="CAD9006617.1"/>
    <property type="molecule type" value="Transcribed_RNA"/>
</dbReference>
<evidence type="ECO:0000313" key="2">
    <source>
        <dbReference type="EMBL" id="CAD9006618.1"/>
    </source>
</evidence>
<proteinExistence type="predicted"/>
<dbReference type="AlphaFoldDB" id="A0A6U7YAC7"/>
<reference evidence="2" key="1">
    <citation type="submission" date="2021-01" db="EMBL/GenBank/DDBJ databases">
        <authorList>
            <person name="Corre E."/>
            <person name="Pelletier E."/>
            <person name="Niang G."/>
            <person name="Scheremetjew M."/>
            <person name="Finn R."/>
            <person name="Kale V."/>
            <person name="Holt S."/>
            <person name="Cochrane G."/>
            <person name="Meng A."/>
            <person name="Brown T."/>
            <person name="Cohen L."/>
        </authorList>
    </citation>
    <scope>NUCLEOTIDE SEQUENCE</scope>
    <source>
        <strain evidence="2">NIES-381</strain>
    </source>
</reference>
<organism evidence="2">
    <name type="scientific">Eutreptiella gymnastica</name>
    <dbReference type="NCBI Taxonomy" id="73025"/>
    <lineage>
        <taxon>Eukaryota</taxon>
        <taxon>Discoba</taxon>
        <taxon>Euglenozoa</taxon>
        <taxon>Euglenida</taxon>
        <taxon>Spirocuta</taxon>
        <taxon>Euglenophyceae</taxon>
        <taxon>Eutreptiales</taxon>
        <taxon>Eutreptiaceae</taxon>
        <taxon>Eutreptiella</taxon>
    </lineage>
</organism>
<dbReference type="EMBL" id="HBGA01048154">
    <property type="protein sequence ID" value="CAD9006618.1"/>
    <property type="molecule type" value="Transcribed_RNA"/>
</dbReference>
<evidence type="ECO:0000313" key="1">
    <source>
        <dbReference type="EMBL" id="CAD9006617.1"/>
    </source>
</evidence>
<accession>A0A6U7YAC7</accession>